<gene>
    <name evidence="1" type="ORF">EHQ95_02060</name>
</gene>
<accession>A0ABY2NTG7</accession>
<dbReference type="InterPro" id="IPR027603">
    <property type="entry name" value="LIC12162"/>
</dbReference>
<dbReference type="Proteomes" id="UP000298112">
    <property type="component" value="Unassembled WGS sequence"/>
</dbReference>
<evidence type="ECO:0000313" key="1">
    <source>
        <dbReference type="EMBL" id="TGM60684.1"/>
    </source>
</evidence>
<protein>
    <recommendedName>
        <fullName evidence="3">Transferase</fullName>
    </recommendedName>
</protein>
<name>A0ABY2NTG7_9LEPT</name>
<evidence type="ECO:0000313" key="2">
    <source>
        <dbReference type="Proteomes" id="UP000298112"/>
    </source>
</evidence>
<sequence>MYLVISGLKETWPEKEPFWLFHSGCCPDYFDKNKFSDKRIEGILPDPFGDGKNNCLHYEKIWNLSNELISILYERLNHIHGVSKRKHYWEIHLGFWVLRYVLAVYDRLIRLEVAKTNLKGLVVQGLAIREQVIPKDSLHFVNLLGTDLYNVQLISSISENLSIEVEYHPIEGDGSLNDDQPIFQKNSIIKQTLKGLVNFSILCSNKILRFINKERILMESSYFPRWFELTLNVFTLGKISRIEKKNNTNLGSDSALDSDAREYLSQRINNKDDLLSLLVQLVGVYIPKSFVEDFSKNLEISKEIYKDQNSKFLFSTVSWISDDIFLHFGADSMERGSILLGGEHGGAPFLERYNLIYKMESVISDYYFTWGWSDPKNPKAIPTPANKLIGLSNRKSYPTGDSVLYVCASNPRYSVSALEDFERYLNWQSLFFKTMNRKVLENFIVRSHFIEYGWCIRERIHAVAPNVKFDNWNFTFNERLAKRNSRLYVFDYLSTTFIECLASNLPSVLFFDRNLYPLLDIFNSDFEMLKKAKIFHDTPESASEWINEVYDNANVWFYEKECQDIVAEFLHKYGRRSKSPLRDWINIFNSIPEDAKRA</sequence>
<reference evidence="2" key="1">
    <citation type="journal article" date="2019" name="PLoS Negl. Trop. Dis.">
        <title>Revisiting the worldwide diversity of Leptospira species in the environment.</title>
        <authorList>
            <person name="Vincent A.T."/>
            <person name="Schiettekatte O."/>
            <person name="Bourhy P."/>
            <person name="Veyrier F.J."/>
            <person name="Picardeau M."/>
        </authorList>
    </citation>
    <scope>NUCLEOTIDE SEQUENCE [LARGE SCALE GENOMIC DNA]</scope>
    <source>
        <strain evidence="2">201601955</strain>
    </source>
</reference>
<organism evidence="1 2">
    <name type="scientific">Leptospira vanthielii</name>
    <dbReference type="NCBI Taxonomy" id="293085"/>
    <lineage>
        <taxon>Bacteria</taxon>
        <taxon>Pseudomonadati</taxon>
        <taxon>Spirochaetota</taxon>
        <taxon>Spirochaetia</taxon>
        <taxon>Leptospirales</taxon>
        <taxon>Leptospiraceae</taxon>
        <taxon>Leptospira</taxon>
    </lineage>
</organism>
<dbReference type="RefSeq" id="WP_135656800.1">
    <property type="nucleotide sequence ID" value="NZ_RQHF01000008.1"/>
</dbReference>
<dbReference type="EMBL" id="RQHF01000008">
    <property type="protein sequence ID" value="TGM60684.1"/>
    <property type="molecule type" value="Genomic_DNA"/>
</dbReference>
<comment type="caution">
    <text evidence="1">The sequence shown here is derived from an EMBL/GenBank/DDBJ whole genome shotgun (WGS) entry which is preliminary data.</text>
</comment>
<dbReference type="NCBIfam" id="TIGR04331">
    <property type="entry name" value="o_ant_LIC12162"/>
    <property type="match status" value="1"/>
</dbReference>
<proteinExistence type="predicted"/>
<keyword evidence="2" id="KW-1185">Reference proteome</keyword>
<evidence type="ECO:0008006" key="3">
    <source>
        <dbReference type="Google" id="ProtNLM"/>
    </source>
</evidence>